<accession>A0A067SXN0</accession>
<dbReference type="GO" id="GO:0008270">
    <property type="term" value="F:zinc ion binding"/>
    <property type="evidence" value="ECO:0007669"/>
    <property type="project" value="UniProtKB-KW"/>
</dbReference>
<dbReference type="EMBL" id="KL142380">
    <property type="protein sequence ID" value="KDR75715.1"/>
    <property type="molecule type" value="Genomic_DNA"/>
</dbReference>
<feature type="region of interest" description="Disordered" evidence="2">
    <location>
        <begin position="1"/>
        <end position="26"/>
    </location>
</feature>
<dbReference type="OrthoDB" id="8922241at2759"/>
<feature type="domain" description="C2H2-type" evidence="3">
    <location>
        <begin position="129"/>
        <end position="152"/>
    </location>
</feature>
<dbReference type="HOGENOM" id="CLU_1214837_0_0_1"/>
<keyword evidence="5" id="KW-1185">Reference proteome</keyword>
<keyword evidence="1" id="KW-0479">Metal-binding</keyword>
<feature type="compositionally biased region" description="Low complexity" evidence="2">
    <location>
        <begin position="65"/>
        <end position="76"/>
    </location>
</feature>
<keyword evidence="1" id="KW-0863">Zinc-finger</keyword>
<proteinExistence type="predicted"/>
<feature type="compositionally biased region" description="Polar residues" evidence="2">
    <location>
        <begin position="77"/>
        <end position="89"/>
    </location>
</feature>
<reference evidence="5" key="1">
    <citation type="journal article" date="2014" name="Proc. Natl. Acad. Sci. U.S.A.">
        <title>Extensive sampling of basidiomycete genomes demonstrates inadequacy of the white-rot/brown-rot paradigm for wood decay fungi.</title>
        <authorList>
            <person name="Riley R."/>
            <person name="Salamov A.A."/>
            <person name="Brown D.W."/>
            <person name="Nagy L.G."/>
            <person name="Floudas D."/>
            <person name="Held B.W."/>
            <person name="Levasseur A."/>
            <person name="Lombard V."/>
            <person name="Morin E."/>
            <person name="Otillar R."/>
            <person name="Lindquist E.A."/>
            <person name="Sun H."/>
            <person name="LaButti K.M."/>
            <person name="Schmutz J."/>
            <person name="Jabbour D."/>
            <person name="Luo H."/>
            <person name="Baker S.E."/>
            <person name="Pisabarro A.G."/>
            <person name="Walton J.D."/>
            <person name="Blanchette R.A."/>
            <person name="Henrissat B."/>
            <person name="Martin F."/>
            <person name="Cullen D."/>
            <person name="Hibbett D.S."/>
            <person name="Grigoriev I.V."/>
        </authorList>
    </citation>
    <scope>NUCLEOTIDE SEQUENCE [LARGE SCALE GENOMIC DNA]</scope>
    <source>
        <strain evidence="5">CBS 339.88</strain>
    </source>
</reference>
<evidence type="ECO:0000313" key="5">
    <source>
        <dbReference type="Proteomes" id="UP000027222"/>
    </source>
</evidence>
<dbReference type="PROSITE" id="PS00028">
    <property type="entry name" value="ZINC_FINGER_C2H2_1"/>
    <property type="match status" value="1"/>
</dbReference>
<dbReference type="Gene3D" id="3.30.160.60">
    <property type="entry name" value="Classic Zinc Finger"/>
    <property type="match status" value="1"/>
</dbReference>
<protein>
    <recommendedName>
        <fullName evidence="3">C2H2-type domain-containing protein</fullName>
    </recommendedName>
</protein>
<dbReference type="PROSITE" id="PS50157">
    <property type="entry name" value="ZINC_FINGER_C2H2_2"/>
    <property type="match status" value="1"/>
</dbReference>
<dbReference type="SMART" id="SM00355">
    <property type="entry name" value="ZnF_C2H2"/>
    <property type="match status" value="2"/>
</dbReference>
<evidence type="ECO:0000259" key="3">
    <source>
        <dbReference type="PROSITE" id="PS50157"/>
    </source>
</evidence>
<dbReference type="STRING" id="685588.A0A067SXN0"/>
<evidence type="ECO:0000256" key="1">
    <source>
        <dbReference type="PROSITE-ProRule" id="PRU00042"/>
    </source>
</evidence>
<sequence length="228" mass="25327">MDPNPSIRIERPSPPPSHVEERKVTALAPSTKAPVLVAIGPTTNEAYNWDFSAISPTANLFVDEPPSASSSQPQTSVTEVGNTMPYGNNNEERDELCDENYGDETFFITGEKLQPGRSRQKSRKANGLFKCRFCSVQFTRNFDMLRHIKSVHETPTVDKKLARTCPCCGEVLSRGDAFKRHITRVPSSCNRYAKLQGKDEPPPFAREFYDLCVAGKPPLPGIWNPLAG</sequence>
<dbReference type="Proteomes" id="UP000027222">
    <property type="component" value="Unassembled WGS sequence"/>
</dbReference>
<organism evidence="4 5">
    <name type="scientific">Galerina marginata (strain CBS 339.88)</name>
    <dbReference type="NCBI Taxonomy" id="685588"/>
    <lineage>
        <taxon>Eukaryota</taxon>
        <taxon>Fungi</taxon>
        <taxon>Dikarya</taxon>
        <taxon>Basidiomycota</taxon>
        <taxon>Agaricomycotina</taxon>
        <taxon>Agaricomycetes</taxon>
        <taxon>Agaricomycetidae</taxon>
        <taxon>Agaricales</taxon>
        <taxon>Agaricineae</taxon>
        <taxon>Strophariaceae</taxon>
        <taxon>Galerina</taxon>
    </lineage>
</organism>
<dbReference type="InterPro" id="IPR013087">
    <property type="entry name" value="Znf_C2H2_type"/>
</dbReference>
<name>A0A067SXN0_GALM3</name>
<keyword evidence="1" id="KW-0862">Zinc</keyword>
<gene>
    <name evidence="4" type="ORF">GALMADRAFT_497323</name>
</gene>
<feature type="region of interest" description="Disordered" evidence="2">
    <location>
        <begin position="62"/>
        <end position="93"/>
    </location>
</feature>
<evidence type="ECO:0000256" key="2">
    <source>
        <dbReference type="SAM" id="MobiDB-lite"/>
    </source>
</evidence>
<dbReference type="AlphaFoldDB" id="A0A067SXN0"/>
<evidence type="ECO:0000313" key="4">
    <source>
        <dbReference type="EMBL" id="KDR75715.1"/>
    </source>
</evidence>